<dbReference type="EMBL" id="SRLB01000049">
    <property type="protein sequence ID" value="TGD93730.1"/>
    <property type="molecule type" value="Genomic_DNA"/>
</dbReference>
<comment type="caution">
    <text evidence="1">The sequence shown here is derived from an EMBL/GenBank/DDBJ whole genome shotgun (WGS) entry which is preliminary data.</text>
</comment>
<organism evidence="1 2">
    <name type="scientific">Methylobacterium nonmethylotrophicum</name>
    <dbReference type="NCBI Taxonomy" id="1141884"/>
    <lineage>
        <taxon>Bacteria</taxon>
        <taxon>Pseudomonadati</taxon>
        <taxon>Pseudomonadota</taxon>
        <taxon>Alphaproteobacteria</taxon>
        <taxon>Hyphomicrobiales</taxon>
        <taxon>Methylobacteriaceae</taxon>
        <taxon>Methylobacterium</taxon>
    </lineage>
</organism>
<dbReference type="AlphaFoldDB" id="A0A4Z0NFF7"/>
<proteinExistence type="predicted"/>
<keyword evidence="2" id="KW-1185">Reference proteome</keyword>
<accession>A0A4Z0NFF7</accession>
<name>A0A4Z0NFF7_9HYPH</name>
<evidence type="ECO:0000313" key="1">
    <source>
        <dbReference type="EMBL" id="TGD93730.1"/>
    </source>
</evidence>
<gene>
    <name evidence="1" type="ORF">EU555_33125</name>
</gene>
<evidence type="ECO:0000313" key="2">
    <source>
        <dbReference type="Proteomes" id="UP000297535"/>
    </source>
</evidence>
<sequence>MSRPALTQPQFHGTDLAVLEDVAATMATAQNYANAAASLAAANDVAGLAHAVRQAANCVLAAADLLQELRPVERPRSGERRR</sequence>
<reference evidence="1 2" key="1">
    <citation type="submission" date="2019-04" db="EMBL/GenBank/DDBJ databases">
        <authorList>
            <person name="Feng G."/>
            <person name="Zhu H."/>
        </authorList>
    </citation>
    <scope>NUCLEOTIDE SEQUENCE [LARGE SCALE GENOMIC DNA]</scope>
    <source>
        <strain evidence="1 2">6HR-1</strain>
    </source>
</reference>
<dbReference type="RefSeq" id="WP_135419589.1">
    <property type="nucleotide sequence ID" value="NZ_SRLB01000049.1"/>
</dbReference>
<dbReference type="Proteomes" id="UP000297535">
    <property type="component" value="Unassembled WGS sequence"/>
</dbReference>
<protein>
    <submittedName>
        <fullName evidence="1">Uncharacterized protein</fullName>
    </submittedName>
</protein>